<dbReference type="AlphaFoldDB" id="U5EKN4"/>
<sequence>MRAAVALLIVAVTATAAGCGNSASEAADGGTRQVDTPKGQVTVPADPQRIVVLNGALAGYLYDLDAKVTAADPRILGVTLKAGEFPAAWAADAKEQGTVAVPSGDDLNLEFIAAQKPDLIIGGGPGWPGQQTIKNYDKLAAVAPTALVPSDLANWQDQLKTVANYVNRPDKVDGMITTYTDKVAEVKAALKLPQGPAAVYQSQADGKPILLAPKTPLANLLTDVGITIDDKIEAKAGNPERAQAGDWVTFSPELLSTVVDAPALFVIKLDGGRDIAQLKQDPALAMLPAFQKGQLYELPATAKRPDYREAMATLDLLAQRFK</sequence>
<dbReference type="PANTHER" id="PTHR30532">
    <property type="entry name" value="IRON III DICITRATE-BINDING PERIPLASMIC PROTEIN"/>
    <property type="match status" value="1"/>
</dbReference>
<evidence type="ECO:0000256" key="5">
    <source>
        <dbReference type="SAM" id="SignalP"/>
    </source>
</evidence>
<evidence type="ECO:0000256" key="2">
    <source>
        <dbReference type="ARBA" id="ARBA00008814"/>
    </source>
</evidence>
<dbReference type="Gene3D" id="3.40.50.1980">
    <property type="entry name" value="Nitrogenase molybdenum iron protein domain"/>
    <property type="match status" value="2"/>
</dbReference>
<protein>
    <submittedName>
        <fullName evidence="7">Iron-siderophore binding protein</fullName>
    </submittedName>
</protein>
<dbReference type="Proteomes" id="UP000017048">
    <property type="component" value="Unassembled WGS sequence"/>
</dbReference>
<feature type="domain" description="Fe/B12 periplasmic-binding" evidence="6">
    <location>
        <begin position="49"/>
        <end position="322"/>
    </location>
</feature>
<dbReference type="PROSITE" id="PS51257">
    <property type="entry name" value="PROKAR_LIPOPROTEIN"/>
    <property type="match status" value="1"/>
</dbReference>
<organism evidence="7 8">
    <name type="scientific">Nocardia asteroides NBRC 15531</name>
    <dbReference type="NCBI Taxonomy" id="1110697"/>
    <lineage>
        <taxon>Bacteria</taxon>
        <taxon>Bacillati</taxon>
        <taxon>Actinomycetota</taxon>
        <taxon>Actinomycetes</taxon>
        <taxon>Mycobacteriales</taxon>
        <taxon>Nocardiaceae</taxon>
        <taxon>Nocardia</taxon>
    </lineage>
</organism>
<dbReference type="SUPFAM" id="SSF53807">
    <property type="entry name" value="Helical backbone' metal receptor"/>
    <property type="match status" value="1"/>
</dbReference>
<keyword evidence="4 5" id="KW-0732">Signal</keyword>
<dbReference type="Pfam" id="PF01497">
    <property type="entry name" value="Peripla_BP_2"/>
    <property type="match status" value="1"/>
</dbReference>
<dbReference type="PANTHER" id="PTHR30532:SF24">
    <property type="entry name" value="FERRIC ENTEROBACTIN-BINDING PERIPLASMIC PROTEIN FEPB"/>
    <property type="match status" value="1"/>
</dbReference>
<feature type="signal peptide" evidence="5">
    <location>
        <begin position="1"/>
        <end position="16"/>
    </location>
</feature>
<dbReference type="InterPro" id="IPR002491">
    <property type="entry name" value="ABC_transptr_periplasmic_BD"/>
</dbReference>
<gene>
    <name evidence="7" type="ORF">NCAST_37_01250</name>
</gene>
<proteinExistence type="inferred from homology"/>
<dbReference type="InterPro" id="IPR051313">
    <property type="entry name" value="Bact_iron-sidero_bind"/>
</dbReference>
<keyword evidence="3" id="KW-0813">Transport</keyword>
<dbReference type="GO" id="GO:1901678">
    <property type="term" value="P:iron coordination entity transport"/>
    <property type="evidence" value="ECO:0007669"/>
    <property type="project" value="UniProtKB-ARBA"/>
</dbReference>
<keyword evidence="8" id="KW-1185">Reference proteome</keyword>
<comment type="subcellular location">
    <subcellularLocation>
        <location evidence="1">Cell envelope</location>
    </subcellularLocation>
</comment>
<comment type="similarity">
    <text evidence="2">Belongs to the bacterial solute-binding protein 8 family.</text>
</comment>
<dbReference type="PROSITE" id="PS50983">
    <property type="entry name" value="FE_B12_PBP"/>
    <property type="match status" value="1"/>
</dbReference>
<comment type="caution">
    <text evidence="7">The sequence shown here is derived from an EMBL/GenBank/DDBJ whole genome shotgun (WGS) entry which is preliminary data.</text>
</comment>
<evidence type="ECO:0000256" key="3">
    <source>
        <dbReference type="ARBA" id="ARBA00022448"/>
    </source>
</evidence>
<dbReference type="STRING" id="1824.SAMN05444423_10378"/>
<reference evidence="7 8" key="1">
    <citation type="journal article" date="2014" name="BMC Genomics">
        <title>Genome based analysis of type-I polyketide synthase and nonribosomal peptide synthetase gene clusters in seven strains of five representative Nocardia species.</title>
        <authorList>
            <person name="Komaki H."/>
            <person name="Ichikawa N."/>
            <person name="Hosoyama A."/>
            <person name="Takahashi-Nakaguchi A."/>
            <person name="Matsuzawa T."/>
            <person name="Suzuki K."/>
            <person name="Fujita N."/>
            <person name="Gonoi T."/>
        </authorList>
    </citation>
    <scope>NUCLEOTIDE SEQUENCE [LARGE SCALE GENOMIC DNA]</scope>
    <source>
        <strain evidence="7 8">NBRC 15531</strain>
    </source>
</reference>
<dbReference type="EMBL" id="BAFO02000037">
    <property type="protein sequence ID" value="GAD87815.1"/>
    <property type="molecule type" value="Genomic_DNA"/>
</dbReference>
<evidence type="ECO:0000259" key="6">
    <source>
        <dbReference type="PROSITE" id="PS50983"/>
    </source>
</evidence>
<name>U5EKN4_NOCAS</name>
<evidence type="ECO:0000256" key="1">
    <source>
        <dbReference type="ARBA" id="ARBA00004196"/>
    </source>
</evidence>
<evidence type="ECO:0000313" key="7">
    <source>
        <dbReference type="EMBL" id="GAD87815.1"/>
    </source>
</evidence>
<evidence type="ECO:0000313" key="8">
    <source>
        <dbReference type="Proteomes" id="UP000017048"/>
    </source>
</evidence>
<accession>U5EKN4</accession>
<feature type="chain" id="PRO_5039483971" evidence="5">
    <location>
        <begin position="17"/>
        <end position="322"/>
    </location>
</feature>
<evidence type="ECO:0000256" key="4">
    <source>
        <dbReference type="ARBA" id="ARBA00022729"/>
    </source>
</evidence>
<dbReference type="eggNOG" id="COG4592">
    <property type="taxonomic scope" value="Bacteria"/>
</dbReference>
<dbReference type="GO" id="GO:0030288">
    <property type="term" value="C:outer membrane-bounded periplasmic space"/>
    <property type="evidence" value="ECO:0007669"/>
    <property type="project" value="TreeGrafter"/>
</dbReference>